<name>A0ABD3NNB4_9STRA</name>
<feature type="binding site" evidence="4">
    <location>
        <position position="531"/>
    </location>
    <ligand>
        <name>Zn(2+)</name>
        <dbReference type="ChEBI" id="CHEBI:29105"/>
        <label>2</label>
    </ligand>
</feature>
<dbReference type="InterPro" id="IPR001952">
    <property type="entry name" value="Alkaline_phosphatase"/>
</dbReference>
<dbReference type="SMART" id="SM00098">
    <property type="entry name" value="alkPPc"/>
    <property type="match status" value="1"/>
</dbReference>
<dbReference type="PANTHER" id="PTHR11596:SF5">
    <property type="entry name" value="ALKALINE PHOSPHATASE"/>
    <property type="match status" value="1"/>
</dbReference>
<feature type="signal peptide" evidence="6">
    <location>
        <begin position="1"/>
        <end position="21"/>
    </location>
</feature>
<dbReference type="Pfam" id="PF00245">
    <property type="entry name" value="Alk_phosphatase"/>
    <property type="match status" value="2"/>
</dbReference>
<comment type="cofactor">
    <cofactor evidence="4">
        <name>Mg(2+)</name>
        <dbReference type="ChEBI" id="CHEBI:18420"/>
    </cofactor>
    <text evidence="4">Binds 1 Mg(2+) ion.</text>
</comment>
<proteinExistence type="predicted"/>
<comment type="cofactor">
    <cofactor evidence="4">
        <name>Zn(2+)</name>
        <dbReference type="ChEBI" id="CHEBI:29105"/>
    </cofactor>
    <text evidence="4">Binds 2 Zn(2+) ions.</text>
</comment>
<dbReference type="EMBL" id="JALLPJ020001048">
    <property type="protein sequence ID" value="KAL3777373.1"/>
    <property type="molecule type" value="Genomic_DNA"/>
</dbReference>
<feature type="active site" description="Phosphoserine intermediate" evidence="3">
    <location>
        <position position="293"/>
    </location>
</feature>
<feature type="binding site" evidence="4">
    <location>
        <position position="527"/>
    </location>
    <ligand>
        <name>Zn(2+)</name>
        <dbReference type="ChEBI" id="CHEBI:29105"/>
        <label>2</label>
    </ligand>
</feature>
<dbReference type="SUPFAM" id="SSF53649">
    <property type="entry name" value="Alkaline phosphatase-like"/>
    <property type="match status" value="1"/>
</dbReference>
<dbReference type="EC" id="3.1.3.1" evidence="1"/>
<dbReference type="PANTHER" id="PTHR11596">
    <property type="entry name" value="ALKALINE PHOSPHATASE"/>
    <property type="match status" value="1"/>
</dbReference>
<evidence type="ECO:0000256" key="1">
    <source>
        <dbReference type="ARBA" id="ARBA00012647"/>
    </source>
</evidence>
<accession>A0ABD3NNB4</accession>
<dbReference type="GO" id="GO:0004035">
    <property type="term" value="F:alkaline phosphatase activity"/>
    <property type="evidence" value="ECO:0007669"/>
    <property type="project" value="UniProtKB-EC"/>
</dbReference>
<evidence type="ECO:0000313" key="8">
    <source>
        <dbReference type="Proteomes" id="UP001530400"/>
    </source>
</evidence>
<keyword evidence="4" id="KW-0479">Metal-binding</keyword>
<evidence type="ECO:0000256" key="5">
    <source>
        <dbReference type="SAM" id="MobiDB-lite"/>
    </source>
</evidence>
<keyword evidence="4" id="KW-0862">Zinc</keyword>
<feature type="chain" id="PRO_5044823957" description="alkaline phosphatase" evidence="6">
    <location>
        <begin position="22"/>
        <end position="602"/>
    </location>
</feature>
<keyword evidence="4" id="KW-0460">Magnesium</keyword>
<evidence type="ECO:0000256" key="4">
    <source>
        <dbReference type="PIRSR" id="PIRSR601952-2"/>
    </source>
</evidence>
<dbReference type="AlphaFoldDB" id="A0ABD3NNB4"/>
<keyword evidence="2" id="KW-0597">Phosphoprotein</keyword>
<feature type="binding site" evidence="4">
    <location>
        <position position="573"/>
    </location>
    <ligand>
        <name>Zn(2+)</name>
        <dbReference type="ChEBI" id="CHEBI:29105"/>
        <label>2</label>
    </ligand>
</feature>
<feature type="binding site" evidence="4">
    <location>
        <position position="344"/>
    </location>
    <ligand>
        <name>Mg(2+)</name>
        <dbReference type="ChEBI" id="CHEBI:18420"/>
    </ligand>
</feature>
<organism evidence="7 8">
    <name type="scientific">Cyclotella atomus</name>
    <dbReference type="NCBI Taxonomy" id="382360"/>
    <lineage>
        <taxon>Eukaryota</taxon>
        <taxon>Sar</taxon>
        <taxon>Stramenopiles</taxon>
        <taxon>Ochrophyta</taxon>
        <taxon>Bacillariophyta</taxon>
        <taxon>Coscinodiscophyceae</taxon>
        <taxon>Thalassiosirophycidae</taxon>
        <taxon>Stephanodiscales</taxon>
        <taxon>Stephanodiscaceae</taxon>
        <taxon>Cyclotella</taxon>
    </lineage>
</organism>
<comment type="caution">
    <text evidence="7">The sequence shown here is derived from an EMBL/GenBank/DDBJ whole genome shotgun (WGS) entry which is preliminary data.</text>
</comment>
<reference evidence="7 8" key="1">
    <citation type="submission" date="2024-10" db="EMBL/GenBank/DDBJ databases">
        <title>Updated reference genomes for cyclostephanoid diatoms.</title>
        <authorList>
            <person name="Roberts W.R."/>
            <person name="Alverson A.J."/>
        </authorList>
    </citation>
    <scope>NUCLEOTIDE SEQUENCE [LARGE SCALE GENOMIC DNA]</scope>
    <source>
        <strain evidence="7 8">AJA010-31</strain>
    </source>
</reference>
<feature type="region of interest" description="Disordered" evidence="5">
    <location>
        <begin position="35"/>
        <end position="74"/>
    </location>
</feature>
<protein>
    <recommendedName>
        <fullName evidence="1">alkaline phosphatase</fullName>
        <ecNumber evidence="1">3.1.3.1</ecNumber>
    </recommendedName>
</protein>
<evidence type="ECO:0000256" key="3">
    <source>
        <dbReference type="PIRSR" id="PIRSR601952-1"/>
    </source>
</evidence>
<dbReference type="Proteomes" id="UP001530400">
    <property type="component" value="Unassembled WGS sequence"/>
</dbReference>
<dbReference type="Gene3D" id="3.40.720.10">
    <property type="entry name" value="Alkaline Phosphatase, subunit A"/>
    <property type="match status" value="1"/>
</dbReference>
<feature type="binding site" evidence="4">
    <location>
        <position position="522"/>
    </location>
    <ligand>
        <name>Mg(2+)</name>
        <dbReference type="ChEBI" id="CHEBI:18420"/>
    </ligand>
</feature>
<evidence type="ECO:0000256" key="2">
    <source>
        <dbReference type="ARBA" id="ARBA00022553"/>
    </source>
</evidence>
<evidence type="ECO:0000256" key="6">
    <source>
        <dbReference type="SAM" id="SignalP"/>
    </source>
</evidence>
<feature type="binding site" evidence="4">
    <location>
        <position position="572"/>
    </location>
    <ligand>
        <name>Zn(2+)</name>
        <dbReference type="ChEBI" id="CHEBI:29105"/>
        <label>2</label>
    </ligand>
</feature>
<dbReference type="InterPro" id="IPR017850">
    <property type="entry name" value="Alkaline_phosphatase_core_sf"/>
</dbReference>
<feature type="binding site" evidence="4">
    <location>
        <position position="346"/>
    </location>
    <ligand>
        <name>Mg(2+)</name>
        <dbReference type="ChEBI" id="CHEBI:18420"/>
    </ligand>
</feature>
<sequence length="602" mass="65863">MKFPSLSLATCILLSIEKASAYDKKVADDGSILTYSGKPGVQGHPARQRMTKTSKGTKATLPPEDPADEVGGMNTEPTPIAGIDNSWRLLHRNGIIDSIPSFLCEKNREAPQGKNVILVVGDGMGWEMIRAGAVAKKVLQELEGMGVDVKTGATGKLAKDAKAAFKGRTLNDYYISGKGNGLSFQDLPKFHVMTTSTPIIGEPSDGNHYGPARSFLGDVGEHDNGMGELLTNKDGVPYVFSGKDVMEGGNMVLWNDAKGGKYPWDPNYFLEGNQPPSDPAFDPEYILQHAIDSANSASCYATGVKTGVNQMGVDLYERTVRSILEDAQSCDKSGGIMTSVPILHATPGAFVTHTNSRGNKFQLQTGFAEAEPTWAMGTCASIYQPTEELKQSMIDGALSSKYTLLTQDPNVLAENFYDPIQVKHPDKGHKVLSCFAGQYSSNTKLQNMPYRGLDSSYTGRWCSKGIKDKDEDDVVIGVTPDSEICNHWPEEELKNIPHMKEHVKEALKFLGKDKDGFFLMYEQGDIDWAAHANHMDDLLGAMLDIDDSVQEIMDWINANGGFEKNALYVTADHDHYLTLLPHFPEAVANMSKHNVPIFHTTK</sequence>
<gene>
    <name evidence="7" type="ORF">ACHAWO_009680</name>
</gene>
<keyword evidence="6" id="KW-0732">Signal</keyword>
<keyword evidence="8" id="KW-1185">Reference proteome</keyword>
<evidence type="ECO:0000313" key="7">
    <source>
        <dbReference type="EMBL" id="KAL3777373.1"/>
    </source>
</evidence>